<evidence type="ECO:0000256" key="1">
    <source>
        <dbReference type="ARBA" id="ARBA00004651"/>
    </source>
</evidence>
<evidence type="ECO:0000256" key="2">
    <source>
        <dbReference type="ARBA" id="ARBA00022448"/>
    </source>
</evidence>
<dbReference type="InterPro" id="IPR045324">
    <property type="entry name" value="Small_multidrug_res"/>
</dbReference>
<evidence type="ECO:0000256" key="3">
    <source>
        <dbReference type="ARBA" id="ARBA00022475"/>
    </source>
</evidence>
<reference evidence="10" key="1">
    <citation type="submission" date="2021-07" db="EMBL/GenBank/DDBJ databases">
        <title>Roseobacter insulae sp. nov., isolated from a tidal flat.</title>
        <authorList>
            <person name="Park S."/>
            <person name="Yoon J.-H."/>
        </authorList>
    </citation>
    <scope>NUCLEOTIDE SEQUENCE</scope>
    <source>
        <strain evidence="10">YSTF-M11</strain>
    </source>
</reference>
<organism evidence="10 11">
    <name type="scientific">Roseobacter insulae</name>
    <dbReference type="NCBI Taxonomy" id="2859783"/>
    <lineage>
        <taxon>Bacteria</taxon>
        <taxon>Pseudomonadati</taxon>
        <taxon>Pseudomonadota</taxon>
        <taxon>Alphaproteobacteria</taxon>
        <taxon>Rhodobacterales</taxon>
        <taxon>Roseobacteraceae</taxon>
        <taxon>Roseobacter</taxon>
    </lineage>
</organism>
<dbReference type="Proteomes" id="UP001138661">
    <property type="component" value="Unassembled WGS sequence"/>
</dbReference>
<keyword evidence="11" id="KW-1185">Reference proteome</keyword>
<feature type="transmembrane region" description="Helical" evidence="9">
    <location>
        <begin position="29"/>
        <end position="50"/>
    </location>
</feature>
<sequence length="109" mass="11779">MHYIYLVFAIITETIGTTALQASAQFSRFWPSVLVVVAYGISFYLLALALRLMPVGIVYAIWSGLGIVLIAVIGFVVFGQRLDTPALLGLALIILGIVIIHLFSSSATH</sequence>
<comment type="subcellular location">
    <subcellularLocation>
        <location evidence="1 8">Cell membrane</location>
        <topology evidence="1 8">Multi-pass membrane protein</topology>
    </subcellularLocation>
</comment>
<keyword evidence="6 9" id="KW-0472">Membrane</keyword>
<dbReference type="PANTHER" id="PTHR30561:SF1">
    <property type="entry name" value="MULTIDRUG TRANSPORTER EMRE"/>
    <property type="match status" value="1"/>
</dbReference>
<keyword evidence="3" id="KW-1003">Cell membrane</keyword>
<keyword evidence="2" id="KW-0813">Transport</keyword>
<accession>A0A9X1FWJ4</accession>
<evidence type="ECO:0000256" key="5">
    <source>
        <dbReference type="ARBA" id="ARBA00022989"/>
    </source>
</evidence>
<name>A0A9X1FWJ4_9RHOB</name>
<keyword evidence="5 9" id="KW-1133">Transmembrane helix</keyword>
<dbReference type="EMBL" id="JAHXDN010000003">
    <property type="protein sequence ID" value="MBW4708881.1"/>
    <property type="molecule type" value="Genomic_DNA"/>
</dbReference>
<dbReference type="AlphaFoldDB" id="A0A9X1FWJ4"/>
<keyword evidence="4 8" id="KW-0812">Transmembrane</keyword>
<evidence type="ECO:0000256" key="6">
    <source>
        <dbReference type="ARBA" id="ARBA00023136"/>
    </source>
</evidence>
<proteinExistence type="inferred from homology"/>
<dbReference type="GO" id="GO:1990961">
    <property type="term" value="P:xenobiotic detoxification by transmembrane export across the plasma membrane"/>
    <property type="evidence" value="ECO:0007669"/>
    <property type="project" value="UniProtKB-ARBA"/>
</dbReference>
<evidence type="ECO:0000256" key="7">
    <source>
        <dbReference type="ARBA" id="ARBA00038032"/>
    </source>
</evidence>
<dbReference type="GO" id="GO:0005886">
    <property type="term" value="C:plasma membrane"/>
    <property type="evidence" value="ECO:0007669"/>
    <property type="project" value="UniProtKB-SubCell"/>
</dbReference>
<dbReference type="GO" id="GO:0022857">
    <property type="term" value="F:transmembrane transporter activity"/>
    <property type="evidence" value="ECO:0007669"/>
    <property type="project" value="InterPro"/>
</dbReference>
<dbReference type="InterPro" id="IPR000390">
    <property type="entry name" value="Small_drug/metabolite_transptr"/>
</dbReference>
<feature type="transmembrane region" description="Helical" evidence="9">
    <location>
        <begin position="57"/>
        <end position="78"/>
    </location>
</feature>
<evidence type="ECO:0000313" key="10">
    <source>
        <dbReference type="EMBL" id="MBW4708881.1"/>
    </source>
</evidence>
<evidence type="ECO:0000256" key="8">
    <source>
        <dbReference type="RuleBase" id="RU003942"/>
    </source>
</evidence>
<feature type="transmembrane region" description="Helical" evidence="9">
    <location>
        <begin position="84"/>
        <end position="103"/>
    </location>
</feature>
<comment type="caution">
    <text evidence="10">The sequence shown here is derived from an EMBL/GenBank/DDBJ whole genome shotgun (WGS) entry which is preliminary data.</text>
</comment>
<evidence type="ECO:0000256" key="9">
    <source>
        <dbReference type="SAM" id="Phobius"/>
    </source>
</evidence>
<evidence type="ECO:0000256" key="4">
    <source>
        <dbReference type="ARBA" id="ARBA00022692"/>
    </source>
</evidence>
<evidence type="ECO:0000313" key="11">
    <source>
        <dbReference type="Proteomes" id="UP001138661"/>
    </source>
</evidence>
<dbReference type="Pfam" id="PF00893">
    <property type="entry name" value="Multi_Drug_Res"/>
    <property type="match status" value="1"/>
</dbReference>
<comment type="similarity">
    <text evidence="7 8">Belongs to the drug/metabolite transporter (DMT) superfamily. Small multidrug resistance (SMR) (TC 2.A.7.1) family.</text>
</comment>
<dbReference type="PANTHER" id="PTHR30561">
    <property type="entry name" value="SMR FAMILY PROTON-DEPENDENT DRUG EFFLUX TRANSPORTER SUGE"/>
    <property type="match status" value="1"/>
</dbReference>
<gene>
    <name evidence="10" type="ORF">KX928_13915</name>
</gene>
<protein>
    <submittedName>
        <fullName evidence="10">QacE family quaternary ammonium compound efflux SMR transporter</fullName>
    </submittedName>
</protein>
<dbReference type="FunFam" id="1.10.3730.20:FF:000001">
    <property type="entry name" value="Quaternary ammonium compound resistance transporter SugE"/>
    <property type="match status" value="1"/>
</dbReference>